<accession>A0A443SEF0</accession>
<protein>
    <submittedName>
        <fullName evidence="2">Uncharacterized protein</fullName>
    </submittedName>
</protein>
<feature type="compositionally biased region" description="Basic residues" evidence="1">
    <location>
        <begin position="1"/>
        <end position="12"/>
    </location>
</feature>
<dbReference type="AlphaFoldDB" id="A0A443SEF0"/>
<dbReference type="VEuPathDB" id="VectorBase:LDEU006136"/>
<dbReference type="Proteomes" id="UP000288716">
    <property type="component" value="Unassembled WGS sequence"/>
</dbReference>
<organism evidence="2 3">
    <name type="scientific">Leptotrombidium deliense</name>
    <dbReference type="NCBI Taxonomy" id="299467"/>
    <lineage>
        <taxon>Eukaryota</taxon>
        <taxon>Metazoa</taxon>
        <taxon>Ecdysozoa</taxon>
        <taxon>Arthropoda</taxon>
        <taxon>Chelicerata</taxon>
        <taxon>Arachnida</taxon>
        <taxon>Acari</taxon>
        <taxon>Acariformes</taxon>
        <taxon>Trombidiformes</taxon>
        <taxon>Prostigmata</taxon>
        <taxon>Anystina</taxon>
        <taxon>Parasitengona</taxon>
        <taxon>Trombiculoidea</taxon>
        <taxon>Trombiculidae</taxon>
        <taxon>Leptotrombidium</taxon>
    </lineage>
</organism>
<comment type="caution">
    <text evidence="2">The sequence shown here is derived from an EMBL/GenBank/DDBJ whole genome shotgun (WGS) entry which is preliminary data.</text>
</comment>
<dbReference type="EMBL" id="NCKV01003262">
    <property type="protein sequence ID" value="RWS25903.1"/>
    <property type="molecule type" value="Genomic_DNA"/>
</dbReference>
<evidence type="ECO:0000313" key="3">
    <source>
        <dbReference type="Proteomes" id="UP000288716"/>
    </source>
</evidence>
<name>A0A443SEF0_9ACAR</name>
<evidence type="ECO:0000313" key="2">
    <source>
        <dbReference type="EMBL" id="RWS25903.1"/>
    </source>
</evidence>
<reference evidence="2 3" key="1">
    <citation type="journal article" date="2018" name="Gigascience">
        <title>Genomes of trombidid mites reveal novel predicted allergens and laterally-transferred genes associated with secondary metabolism.</title>
        <authorList>
            <person name="Dong X."/>
            <person name="Chaisiri K."/>
            <person name="Xia D."/>
            <person name="Armstrong S.D."/>
            <person name="Fang Y."/>
            <person name="Donnelly M.J."/>
            <person name="Kadowaki T."/>
            <person name="McGarry J.W."/>
            <person name="Darby A.C."/>
            <person name="Makepeace B.L."/>
        </authorList>
    </citation>
    <scope>NUCLEOTIDE SEQUENCE [LARGE SCALE GENOMIC DNA]</scope>
    <source>
        <strain evidence="2">UoL-UT</strain>
    </source>
</reference>
<feature type="region of interest" description="Disordered" evidence="1">
    <location>
        <begin position="1"/>
        <end position="23"/>
    </location>
</feature>
<keyword evidence="3" id="KW-1185">Reference proteome</keyword>
<sequence length="23" mass="2761">MRSRIRTKRSSHTSHETTFAEEL</sequence>
<gene>
    <name evidence="2" type="ORF">B4U80_09147</name>
</gene>
<evidence type="ECO:0000256" key="1">
    <source>
        <dbReference type="SAM" id="MobiDB-lite"/>
    </source>
</evidence>
<proteinExistence type="predicted"/>